<feature type="signal peptide" evidence="1">
    <location>
        <begin position="1"/>
        <end position="20"/>
    </location>
</feature>
<organism evidence="2 3">
    <name type="scientific">Colwellia asteriadis</name>
    <dbReference type="NCBI Taxonomy" id="517723"/>
    <lineage>
        <taxon>Bacteria</taxon>
        <taxon>Pseudomonadati</taxon>
        <taxon>Pseudomonadota</taxon>
        <taxon>Gammaproteobacteria</taxon>
        <taxon>Alteromonadales</taxon>
        <taxon>Colwelliaceae</taxon>
        <taxon>Colwellia</taxon>
    </lineage>
</organism>
<keyword evidence="3" id="KW-1185">Reference proteome</keyword>
<gene>
    <name evidence="2" type="ORF">GCM10009111_09580</name>
</gene>
<keyword evidence="1" id="KW-0732">Signal</keyword>
<accession>A0ABP3WDT5</accession>
<feature type="chain" id="PRO_5045944808" evidence="1">
    <location>
        <begin position="21"/>
        <end position="60"/>
    </location>
</feature>
<proteinExistence type="predicted"/>
<keyword evidence="2" id="KW-0449">Lipoprotein</keyword>
<dbReference type="Proteomes" id="UP001500021">
    <property type="component" value="Unassembled WGS sequence"/>
</dbReference>
<evidence type="ECO:0000313" key="3">
    <source>
        <dbReference type="Proteomes" id="UP001500021"/>
    </source>
</evidence>
<dbReference type="Pfam" id="PF13617">
    <property type="entry name" value="Lipoprotein_19"/>
    <property type="match status" value="1"/>
</dbReference>
<dbReference type="RefSeq" id="WP_215979953.1">
    <property type="nucleotide sequence ID" value="NZ_BAAAFA010000002.1"/>
</dbReference>
<dbReference type="PROSITE" id="PS51257">
    <property type="entry name" value="PROKAR_LIPOPROTEIN"/>
    <property type="match status" value="1"/>
</dbReference>
<dbReference type="EMBL" id="BAAAFA010000002">
    <property type="protein sequence ID" value="GAA0813725.1"/>
    <property type="molecule type" value="Genomic_DNA"/>
</dbReference>
<protein>
    <submittedName>
        <fullName evidence="2">YnbE family lipoprotein</fullName>
    </submittedName>
</protein>
<evidence type="ECO:0000313" key="2">
    <source>
        <dbReference type="EMBL" id="GAA0813725.1"/>
    </source>
</evidence>
<name>A0ABP3WDT5_9GAMM</name>
<sequence>MGKILTIVLATLLFSGCTHQVEVSAKEPITINLNLKIDHEIRVKVDKELDDIFSDSSDIF</sequence>
<evidence type="ECO:0000256" key="1">
    <source>
        <dbReference type="SAM" id="SignalP"/>
    </source>
</evidence>
<dbReference type="InterPro" id="IPR025985">
    <property type="entry name" value="YnbE"/>
</dbReference>
<reference evidence="3" key="1">
    <citation type="journal article" date="2019" name="Int. J. Syst. Evol. Microbiol.">
        <title>The Global Catalogue of Microorganisms (GCM) 10K type strain sequencing project: providing services to taxonomists for standard genome sequencing and annotation.</title>
        <authorList>
            <consortium name="The Broad Institute Genomics Platform"/>
            <consortium name="The Broad Institute Genome Sequencing Center for Infectious Disease"/>
            <person name="Wu L."/>
            <person name="Ma J."/>
        </authorList>
    </citation>
    <scope>NUCLEOTIDE SEQUENCE [LARGE SCALE GENOMIC DNA]</scope>
    <source>
        <strain evidence="3">JCM 15608</strain>
    </source>
</reference>
<comment type="caution">
    <text evidence="2">The sequence shown here is derived from an EMBL/GenBank/DDBJ whole genome shotgun (WGS) entry which is preliminary data.</text>
</comment>